<keyword evidence="2" id="KW-0812">Transmembrane</keyword>
<keyword evidence="2" id="KW-1133">Transmembrane helix</keyword>
<accession>X6P4F9</accession>
<keyword evidence="2" id="KW-0472">Membrane</keyword>
<dbReference type="AlphaFoldDB" id="X6P4F9"/>
<dbReference type="Proteomes" id="UP000023152">
    <property type="component" value="Unassembled WGS sequence"/>
</dbReference>
<comment type="caution">
    <text evidence="3">The sequence shown here is derived from an EMBL/GenBank/DDBJ whole genome shotgun (WGS) entry which is preliminary data.</text>
</comment>
<feature type="transmembrane region" description="Helical" evidence="2">
    <location>
        <begin position="196"/>
        <end position="212"/>
    </location>
</feature>
<feature type="compositionally biased region" description="Polar residues" evidence="1">
    <location>
        <begin position="8"/>
        <end position="20"/>
    </location>
</feature>
<proteinExistence type="predicted"/>
<organism evidence="3 4">
    <name type="scientific">Reticulomyxa filosa</name>
    <dbReference type="NCBI Taxonomy" id="46433"/>
    <lineage>
        <taxon>Eukaryota</taxon>
        <taxon>Sar</taxon>
        <taxon>Rhizaria</taxon>
        <taxon>Retaria</taxon>
        <taxon>Foraminifera</taxon>
        <taxon>Monothalamids</taxon>
        <taxon>Reticulomyxidae</taxon>
        <taxon>Reticulomyxa</taxon>
    </lineage>
</organism>
<evidence type="ECO:0000256" key="1">
    <source>
        <dbReference type="SAM" id="MobiDB-lite"/>
    </source>
</evidence>
<protein>
    <submittedName>
        <fullName evidence="3">Uncharacterized protein</fullName>
    </submittedName>
</protein>
<evidence type="ECO:0000256" key="2">
    <source>
        <dbReference type="SAM" id="Phobius"/>
    </source>
</evidence>
<gene>
    <name evidence="3" type="ORF">RFI_04006</name>
</gene>
<dbReference type="EMBL" id="ASPP01003672">
    <property type="protein sequence ID" value="ETO33101.1"/>
    <property type="molecule type" value="Genomic_DNA"/>
</dbReference>
<keyword evidence="4" id="KW-1185">Reference proteome</keyword>
<name>X6P4F9_RETFI</name>
<feature type="region of interest" description="Disordered" evidence="1">
    <location>
        <begin position="1"/>
        <end position="20"/>
    </location>
</feature>
<evidence type="ECO:0000313" key="3">
    <source>
        <dbReference type="EMBL" id="ETO33101.1"/>
    </source>
</evidence>
<sequence>QQQQQQQITSMQQKEPKQSSATPLASLPLCKRLWEKGRWVSIQYLYPDLQCPTSPNENALLENDHPICFVWKGRHGWPAMTYLPYQCKWDVKTPLQIQQCMAQKKMRKILFSGDSVIDGFSRAFEKVLTGQFNEDKLLQFNRNANSSFLLVSDSWYTTGEFKRLLLKHKPDVIIQNFRIIHRMWHHSVQRFRQGQVCFALLCFFFFLLLLLFCF</sequence>
<feature type="non-terminal residue" evidence="3">
    <location>
        <position position="1"/>
    </location>
</feature>
<reference evidence="3 4" key="1">
    <citation type="journal article" date="2013" name="Curr. Biol.">
        <title>The Genome of the Foraminiferan Reticulomyxa filosa.</title>
        <authorList>
            <person name="Glockner G."/>
            <person name="Hulsmann N."/>
            <person name="Schleicher M."/>
            <person name="Noegel A.A."/>
            <person name="Eichinger L."/>
            <person name="Gallinger C."/>
            <person name="Pawlowski J."/>
            <person name="Sierra R."/>
            <person name="Euteneuer U."/>
            <person name="Pillet L."/>
            <person name="Moustafa A."/>
            <person name="Platzer M."/>
            <person name="Groth M."/>
            <person name="Szafranski K."/>
            <person name="Schliwa M."/>
        </authorList>
    </citation>
    <scope>NUCLEOTIDE SEQUENCE [LARGE SCALE GENOMIC DNA]</scope>
</reference>
<evidence type="ECO:0000313" key="4">
    <source>
        <dbReference type="Proteomes" id="UP000023152"/>
    </source>
</evidence>